<dbReference type="GO" id="GO:0007030">
    <property type="term" value="P:Golgi organization"/>
    <property type="evidence" value="ECO:0007669"/>
    <property type="project" value="TreeGrafter"/>
</dbReference>
<sequence>VSKFCADQAEAATCAPAGYVPVLPYGTSQAAGADDRRTLWAVLRVLALHQGNPSSAPYSSAAPAATAGKQAGSTAALLPEAQLAAALLDDTDSGGSGASGSTPLLLPTTAPGLDASQAAAQVQQLLLEGRRSEALQVAVASQLWNLALLLSRLLGPAAISATAAAMTQQSLAEAAPLHTLLLLLGGASPDRPLALAAAAAAEGQSAGSVPAAADQPEQGGGWMPAVFRPGSQAAASGGASAGWRQHLAVMAANRTPGDEAAMLLLGSKLLGVGQVLPAHVCFVLAGASVQPWDLAAATSAAAAPAAGSRRGDHTAAVLSATSPAAAPGGAPGNSPATAAVHAPPLQLVLVGADAVGRPRSCAQLGPILATEVYAWARTAATGGGAAHLTAHLPLTSYKLLHALALCDLGQVAAASAYCHSLNATLQALGGKVPPGLLVCRAVMADLQERLQQYALGQKLSLGGAFKAGAIVSSMGKWLDRGLTAVLGGGGTSDVGSDGGRHSRQPSHSRNPSTSSQDVAAWDPSRRIGSSTGLHAAAAAAAPDGSAAQQAEERRGGLFQRVTSLTGILKTKPKAAAAPAAAADEEASPDPENVFYYDQELKMWRERGVDPPPVPEPLAPPPTLPSWHGAAAAAAPGGSVPPTLLPVGTAVAARSAVGSRYALAGSYAAQHTGVPQAPGSLLPGAAGFAPRPAGGPAVMLPFADPAARQLQYEPHQEQWMAEPDAMQPTNSTTIATLHSAADPPSTLPSQPAAAQALAAADSPAAAHPPSAAPAAPLPPGNLAGQPRAAHPMAPPAGSWSAHQAVAQATPPPAAQPGQLSGQQSGQWLGGHTGHASPAAAGGNTSGAAAMPYAQHAAYTPGAAAPALQPALPPQQQHSWRPSSQLPGAAQAFSQQAPAGLAAGGPPLHISTTRMYSTDSQGGSSPHPGMQFAEQSGPAHAWMGG</sequence>
<feature type="region of interest" description="Disordered" evidence="6">
    <location>
        <begin position="737"/>
        <end position="842"/>
    </location>
</feature>
<evidence type="ECO:0000256" key="2">
    <source>
        <dbReference type="ARBA" id="ARBA00005927"/>
    </source>
</evidence>
<feature type="compositionally biased region" description="Polar residues" evidence="6">
    <location>
        <begin position="507"/>
        <end position="517"/>
    </location>
</feature>
<feature type="compositionally biased region" description="Low complexity" evidence="6">
    <location>
        <begin position="895"/>
        <end position="906"/>
    </location>
</feature>
<comment type="subcellular location">
    <subcellularLocation>
        <location evidence="1">Endoplasmic reticulum</location>
    </subcellularLocation>
</comment>
<feature type="compositionally biased region" description="Low complexity" evidence="6">
    <location>
        <begin position="814"/>
        <end position="825"/>
    </location>
</feature>
<dbReference type="Pfam" id="PF12931">
    <property type="entry name" value="TPR_Sec16"/>
    <property type="match status" value="2"/>
</dbReference>
<dbReference type="AlphaFoldDB" id="A0A9D4TLT7"/>
<keyword evidence="4" id="KW-0256">Endoplasmic reticulum</keyword>
<dbReference type="GO" id="GO:0070971">
    <property type="term" value="C:endoplasmic reticulum exit site"/>
    <property type="evidence" value="ECO:0007669"/>
    <property type="project" value="TreeGrafter"/>
</dbReference>
<feature type="region of interest" description="Disordered" evidence="6">
    <location>
        <begin position="606"/>
        <end position="629"/>
    </location>
</feature>
<dbReference type="OrthoDB" id="515854at2759"/>
<feature type="compositionally biased region" description="Polar residues" evidence="6">
    <location>
        <begin position="908"/>
        <end position="922"/>
    </location>
</feature>
<evidence type="ECO:0000313" key="8">
    <source>
        <dbReference type="EMBL" id="KAI3429223.1"/>
    </source>
</evidence>
<reference evidence="8" key="1">
    <citation type="journal article" date="2019" name="Plant J.">
        <title>Chlorella vulgaris genome assembly and annotation reveals the molecular basis for metabolic acclimation to high light conditions.</title>
        <authorList>
            <person name="Cecchin M."/>
            <person name="Marcolungo L."/>
            <person name="Rossato M."/>
            <person name="Girolomoni L."/>
            <person name="Cosentino E."/>
            <person name="Cuine S."/>
            <person name="Li-Beisson Y."/>
            <person name="Delledonne M."/>
            <person name="Ballottari M."/>
        </authorList>
    </citation>
    <scope>NUCLEOTIDE SEQUENCE</scope>
    <source>
        <strain evidence="8">211/11P</strain>
    </source>
</reference>
<dbReference type="EMBL" id="SIDB01000008">
    <property type="protein sequence ID" value="KAI3429223.1"/>
    <property type="molecule type" value="Genomic_DNA"/>
</dbReference>
<feature type="domain" description="Sec16 Sec23-binding" evidence="7">
    <location>
        <begin position="122"/>
        <end position="290"/>
    </location>
</feature>
<evidence type="ECO:0000313" key="9">
    <source>
        <dbReference type="Proteomes" id="UP001055712"/>
    </source>
</evidence>
<organism evidence="8 9">
    <name type="scientific">Chlorella vulgaris</name>
    <name type="common">Green alga</name>
    <dbReference type="NCBI Taxonomy" id="3077"/>
    <lineage>
        <taxon>Eukaryota</taxon>
        <taxon>Viridiplantae</taxon>
        <taxon>Chlorophyta</taxon>
        <taxon>core chlorophytes</taxon>
        <taxon>Trebouxiophyceae</taxon>
        <taxon>Chlorellales</taxon>
        <taxon>Chlorellaceae</taxon>
        <taxon>Chlorella clade</taxon>
        <taxon>Chlorella</taxon>
    </lineage>
</organism>
<feature type="domain" description="Sec16 Sec23-binding" evidence="7">
    <location>
        <begin position="340"/>
        <end position="486"/>
    </location>
</feature>
<gene>
    <name evidence="8" type="ORF">D9Q98_005322</name>
</gene>
<accession>A0A9D4TLT7</accession>
<dbReference type="GO" id="GO:0070973">
    <property type="term" value="P:protein localization to endoplasmic reticulum exit site"/>
    <property type="evidence" value="ECO:0007669"/>
    <property type="project" value="TreeGrafter"/>
</dbReference>
<dbReference type="GO" id="GO:0016192">
    <property type="term" value="P:vesicle-mediated transport"/>
    <property type="evidence" value="ECO:0007669"/>
    <property type="project" value="UniProtKB-KW"/>
</dbReference>
<feature type="non-terminal residue" evidence="8">
    <location>
        <position position="1"/>
    </location>
</feature>
<evidence type="ECO:0000256" key="5">
    <source>
        <dbReference type="ARBA" id="ARBA00022892"/>
    </source>
</evidence>
<comment type="caution">
    <text evidence="8">The sequence shown here is derived from an EMBL/GenBank/DDBJ whole genome shotgun (WGS) entry which is preliminary data.</text>
</comment>
<dbReference type="Proteomes" id="UP001055712">
    <property type="component" value="Unassembled WGS sequence"/>
</dbReference>
<dbReference type="PANTHER" id="PTHR13402">
    <property type="entry name" value="RGPR-RELATED"/>
    <property type="match status" value="1"/>
</dbReference>
<protein>
    <recommendedName>
        <fullName evidence="7">Sec16 Sec23-binding domain-containing protein</fullName>
    </recommendedName>
</protein>
<dbReference type="GO" id="GO:0012507">
    <property type="term" value="C:ER to Golgi transport vesicle membrane"/>
    <property type="evidence" value="ECO:0007669"/>
    <property type="project" value="TreeGrafter"/>
</dbReference>
<feature type="compositionally biased region" description="Low complexity" evidence="6">
    <location>
        <begin position="535"/>
        <end position="549"/>
    </location>
</feature>
<feature type="region of interest" description="Disordered" evidence="6">
    <location>
        <begin position="489"/>
        <end position="554"/>
    </location>
</feature>
<keyword evidence="5" id="KW-0931">ER-Golgi transport</keyword>
<comment type="similarity">
    <text evidence="2">Belongs to the SEC16 family.</text>
</comment>
<keyword evidence="9" id="KW-1185">Reference proteome</keyword>
<feature type="compositionally biased region" description="Polar residues" evidence="6">
    <location>
        <begin position="876"/>
        <end position="894"/>
    </location>
</feature>
<feature type="compositionally biased region" description="Low complexity" evidence="6">
    <location>
        <begin position="863"/>
        <end position="875"/>
    </location>
</feature>
<keyword evidence="3" id="KW-0813">Transport</keyword>
<evidence type="ECO:0000256" key="6">
    <source>
        <dbReference type="SAM" id="MobiDB-lite"/>
    </source>
</evidence>
<dbReference type="PANTHER" id="PTHR13402:SF6">
    <property type="entry name" value="SECRETORY 16, ISOFORM I"/>
    <property type="match status" value="1"/>
</dbReference>
<name>A0A9D4TLT7_CHLVU</name>
<feature type="compositionally biased region" description="Pro residues" evidence="6">
    <location>
        <begin position="609"/>
        <end position="623"/>
    </location>
</feature>
<evidence type="ECO:0000256" key="1">
    <source>
        <dbReference type="ARBA" id="ARBA00004240"/>
    </source>
</evidence>
<evidence type="ECO:0000256" key="4">
    <source>
        <dbReference type="ARBA" id="ARBA00022824"/>
    </source>
</evidence>
<reference evidence="8" key="2">
    <citation type="submission" date="2020-11" db="EMBL/GenBank/DDBJ databases">
        <authorList>
            <person name="Cecchin M."/>
            <person name="Marcolungo L."/>
            <person name="Rossato M."/>
            <person name="Girolomoni L."/>
            <person name="Cosentino E."/>
            <person name="Cuine S."/>
            <person name="Li-Beisson Y."/>
            <person name="Delledonne M."/>
            <person name="Ballottari M."/>
        </authorList>
    </citation>
    <scope>NUCLEOTIDE SEQUENCE</scope>
    <source>
        <strain evidence="8">211/11P</strain>
        <tissue evidence="8">Whole cell</tissue>
    </source>
</reference>
<feature type="compositionally biased region" description="Low complexity" evidence="6">
    <location>
        <begin position="742"/>
        <end position="785"/>
    </location>
</feature>
<dbReference type="Gene3D" id="1.20.58.940">
    <property type="match status" value="1"/>
</dbReference>
<dbReference type="InterPro" id="IPR024298">
    <property type="entry name" value="Sec16_Sec23-bd"/>
</dbReference>
<evidence type="ECO:0000256" key="3">
    <source>
        <dbReference type="ARBA" id="ARBA00022448"/>
    </source>
</evidence>
<feature type="region of interest" description="Disordered" evidence="6">
    <location>
        <begin position="863"/>
        <end position="943"/>
    </location>
</feature>
<proteinExistence type="inferred from homology"/>
<evidence type="ECO:0000259" key="7">
    <source>
        <dbReference type="Pfam" id="PF12931"/>
    </source>
</evidence>